<dbReference type="Gene3D" id="3.90.1300.10">
    <property type="entry name" value="Amidase signature (AS) domain"/>
    <property type="match status" value="1"/>
</dbReference>
<evidence type="ECO:0000313" key="3">
    <source>
        <dbReference type="Proteomes" id="UP000198734"/>
    </source>
</evidence>
<dbReference type="EMBL" id="FOXU01000001">
    <property type="protein sequence ID" value="SFQ03396.1"/>
    <property type="molecule type" value="Genomic_DNA"/>
</dbReference>
<sequence length="492" mass="54105">MTMVFNKFCTEELTIKDIQNAMENEDLTSKELVIYYLDRIAKFDQDEPNLNSVLEINPDAIFIAEALDQERKRKGTRGPLHGIPVFLKDNIDTCDFMHTSAGTLALENNIASKDAFLVEKLRNAGAVILGKTNMTELANGMSTEMWAGYSSRGGQVLNPYGNLELFVGGSSSGSAVAVAANFTVLSVGTETDASILSPAIQNSVVGIKPTVGLISRRGIIPFTYSQDTAGPFARTVTDATILLNALTGLDRFDPATFKSKGKIEEDYSIHLDSDGLKGAKIGVFNNASSDFLNSDEYDDKLFNDSVDLISSLGAICKDIEIPSVHRDWKWGVTLYELKHSLNNYLSKLPSNVPVHSITELIEFNKGLEEKTLKYGQNKLEQRESFPNTLRNPEYLVAKIEDLYYSQEQGIDLALKKYDLDAILFPSYVGSTICAKAGYPSIAIPAGYMKNGKPFGITFAGTEFSEGTLIKLAYAFEQATKHRQSPVLLYPNP</sequence>
<dbReference type="Proteomes" id="UP000198734">
    <property type="component" value="Unassembled WGS sequence"/>
</dbReference>
<organism evidence="2 3">
    <name type="scientific">Psychrobacillus psychrotolerans</name>
    <dbReference type="NCBI Taxonomy" id="126156"/>
    <lineage>
        <taxon>Bacteria</taxon>
        <taxon>Bacillati</taxon>
        <taxon>Bacillota</taxon>
        <taxon>Bacilli</taxon>
        <taxon>Bacillales</taxon>
        <taxon>Bacillaceae</taxon>
        <taxon>Psychrobacillus</taxon>
    </lineage>
</organism>
<protein>
    <submittedName>
        <fullName evidence="2">Amidase</fullName>
    </submittedName>
</protein>
<accession>A0A1I5V8Y8</accession>
<evidence type="ECO:0000259" key="1">
    <source>
        <dbReference type="Pfam" id="PF01425"/>
    </source>
</evidence>
<gene>
    <name evidence="2" type="ORF">SAMN05421670_0701</name>
</gene>
<evidence type="ECO:0000313" key="2">
    <source>
        <dbReference type="EMBL" id="SFQ03396.1"/>
    </source>
</evidence>
<dbReference type="SUPFAM" id="SSF75304">
    <property type="entry name" value="Amidase signature (AS) enzymes"/>
    <property type="match status" value="1"/>
</dbReference>
<keyword evidence="3" id="KW-1185">Reference proteome</keyword>
<dbReference type="PANTHER" id="PTHR42678">
    <property type="entry name" value="AMIDASE"/>
    <property type="match status" value="1"/>
</dbReference>
<dbReference type="InterPro" id="IPR036928">
    <property type="entry name" value="AS_sf"/>
</dbReference>
<dbReference type="Pfam" id="PF01425">
    <property type="entry name" value="Amidase"/>
    <property type="match status" value="1"/>
</dbReference>
<dbReference type="AlphaFoldDB" id="A0A1I5V8Y8"/>
<feature type="domain" description="Amidase" evidence="1">
    <location>
        <begin position="31"/>
        <end position="468"/>
    </location>
</feature>
<dbReference type="InterPro" id="IPR023631">
    <property type="entry name" value="Amidase_dom"/>
</dbReference>
<name>A0A1I5V8Y8_9BACI</name>
<dbReference type="PANTHER" id="PTHR42678:SF34">
    <property type="entry name" value="OS04G0183300 PROTEIN"/>
    <property type="match status" value="1"/>
</dbReference>
<reference evidence="3" key="1">
    <citation type="submission" date="2016-10" db="EMBL/GenBank/DDBJ databases">
        <authorList>
            <person name="Varghese N."/>
            <person name="Submissions S."/>
        </authorList>
    </citation>
    <scope>NUCLEOTIDE SEQUENCE [LARGE SCALE GENOMIC DNA]</scope>
    <source>
        <strain evidence="3">DSM 11706</strain>
    </source>
</reference>
<dbReference type="NCBIfam" id="NF005300">
    <property type="entry name" value="PRK06828.1"/>
    <property type="match status" value="1"/>
</dbReference>
<dbReference type="STRING" id="126156.SAMN05421670_0701"/>
<proteinExistence type="predicted"/>